<evidence type="ECO:0000259" key="16">
    <source>
        <dbReference type="PROSITE" id="PS50885"/>
    </source>
</evidence>
<dbReference type="SUPFAM" id="SSF47384">
    <property type="entry name" value="Homodimeric domain of signal transducing histidine kinase"/>
    <property type="match status" value="1"/>
</dbReference>
<organism evidence="17 18">
    <name type="scientific">Paenibacillus lutimineralis</name>
    <dbReference type="NCBI Taxonomy" id="2707005"/>
    <lineage>
        <taxon>Bacteria</taxon>
        <taxon>Bacillati</taxon>
        <taxon>Bacillota</taxon>
        <taxon>Bacilli</taxon>
        <taxon>Bacillales</taxon>
        <taxon>Paenibacillaceae</taxon>
        <taxon>Paenibacillus</taxon>
    </lineage>
</organism>
<keyword evidence="8" id="KW-0547">Nucleotide-binding</keyword>
<dbReference type="AlphaFoldDB" id="A0A3Q9I7Y1"/>
<dbReference type="Pfam" id="PF00512">
    <property type="entry name" value="HisKA"/>
    <property type="match status" value="1"/>
</dbReference>
<dbReference type="Gene3D" id="6.10.340.10">
    <property type="match status" value="1"/>
</dbReference>
<dbReference type="CDD" id="cd00082">
    <property type="entry name" value="HisKA"/>
    <property type="match status" value="1"/>
</dbReference>
<dbReference type="Gene3D" id="3.30.565.10">
    <property type="entry name" value="Histidine kinase-like ATPase, C-terminal domain"/>
    <property type="match status" value="1"/>
</dbReference>
<dbReference type="Proteomes" id="UP000270678">
    <property type="component" value="Chromosome"/>
</dbReference>
<keyword evidence="13 14" id="KW-0472">Membrane</keyword>
<dbReference type="RefSeq" id="WP_126994616.1">
    <property type="nucleotide sequence ID" value="NZ_CP034346.1"/>
</dbReference>
<dbReference type="EC" id="2.7.13.3" evidence="3"/>
<dbReference type="GO" id="GO:0005524">
    <property type="term" value="F:ATP binding"/>
    <property type="evidence" value="ECO:0007669"/>
    <property type="project" value="UniProtKB-KW"/>
</dbReference>
<dbReference type="InterPro" id="IPR003661">
    <property type="entry name" value="HisK_dim/P_dom"/>
</dbReference>
<name>A0A3Q9I7Y1_9BACL</name>
<dbReference type="EMBL" id="CP034346">
    <property type="protein sequence ID" value="AZS13186.1"/>
    <property type="molecule type" value="Genomic_DNA"/>
</dbReference>
<evidence type="ECO:0000256" key="1">
    <source>
        <dbReference type="ARBA" id="ARBA00000085"/>
    </source>
</evidence>
<evidence type="ECO:0000256" key="6">
    <source>
        <dbReference type="ARBA" id="ARBA00022679"/>
    </source>
</evidence>
<evidence type="ECO:0000313" key="17">
    <source>
        <dbReference type="EMBL" id="AZS13186.1"/>
    </source>
</evidence>
<keyword evidence="5" id="KW-0597">Phosphoprotein</keyword>
<evidence type="ECO:0000256" key="12">
    <source>
        <dbReference type="ARBA" id="ARBA00023012"/>
    </source>
</evidence>
<dbReference type="CDD" id="cd06225">
    <property type="entry name" value="HAMP"/>
    <property type="match status" value="1"/>
</dbReference>
<dbReference type="SUPFAM" id="SSF55874">
    <property type="entry name" value="ATPase domain of HSP90 chaperone/DNA topoisomerase II/histidine kinase"/>
    <property type="match status" value="1"/>
</dbReference>
<evidence type="ECO:0000256" key="3">
    <source>
        <dbReference type="ARBA" id="ARBA00012438"/>
    </source>
</evidence>
<dbReference type="SMART" id="SM00388">
    <property type="entry name" value="HisKA"/>
    <property type="match status" value="1"/>
</dbReference>
<keyword evidence="9 17" id="KW-0418">Kinase</keyword>
<dbReference type="InterPro" id="IPR005467">
    <property type="entry name" value="His_kinase_dom"/>
</dbReference>
<dbReference type="PROSITE" id="PS50109">
    <property type="entry name" value="HIS_KIN"/>
    <property type="match status" value="1"/>
</dbReference>
<dbReference type="KEGG" id="plut:EI981_00910"/>
<evidence type="ECO:0000313" key="18">
    <source>
        <dbReference type="Proteomes" id="UP000270678"/>
    </source>
</evidence>
<evidence type="ECO:0000256" key="8">
    <source>
        <dbReference type="ARBA" id="ARBA00022741"/>
    </source>
</evidence>
<protein>
    <recommendedName>
        <fullName evidence="3">histidine kinase</fullName>
        <ecNumber evidence="3">2.7.13.3</ecNumber>
    </recommendedName>
</protein>
<sequence length="464" mass="53369">MRQRHWNKPKFRNSLMSRYVLIIAIAFLFIPVAVPAGLILSFTVNYYFFPEHQIEQPLRYNSGDLEEMWHKEAKQLGGHKAPEEIDAKLREIKDKYPQASLFWVDSAERTRLQLPKQSDLPAKWSTENTIQFMKTVSNTNTFGTVAFIGDNTTRGEGFMVLKISREYLKQGREFENRFYGLFLLTLLSIFLLLSYLFFRNIRKRLLNLESGMMRTNKDGLPIRVDEGRADEIGSLEKAFNHMVGKLEEGKRREQEEEKLRKNLINNLSHDLRTPLTVLSGHIYALDKQPLPEEALESVQLMKTKISDLDHLIDHLLSYNLLTSGRYAMSAKTQDILRIVRVSAAAWYPIWEKAELTIDIDLPDEPLIWEVDEQAFRRILDNLFQNLYRYASSGKYVGIATVQRYGWTALVIADHGPGFNADTPSKGAGLGLAIVDLLMKQMKLVLEIDTSDTGTCIYIYPANHS</sequence>
<keyword evidence="10" id="KW-0067">ATP-binding</keyword>
<keyword evidence="6" id="KW-0808">Transferase</keyword>
<feature type="domain" description="Histidine kinase" evidence="15">
    <location>
        <begin position="266"/>
        <end position="458"/>
    </location>
</feature>
<evidence type="ECO:0000259" key="15">
    <source>
        <dbReference type="PROSITE" id="PS50109"/>
    </source>
</evidence>
<dbReference type="Gene3D" id="1.10.287.130">
    <property type="match status" value="1"/>
</dbReference>
<comment type="catalytic activity">
    <reaction evidence="1">
        <text>ATP + protein L-histidine = ADP + protein N-phospho-L-histidine.</text>
        <dbReference type="EC" id="2.7.13.3"/>
    </reaction>
</comment>
<feature type="transmembrane region" description="Helical" evidence="14">
    <location>
        <begin position="178"/>
        <end position="198"/>
    </location>
</feature>
<dbReference type="SMART" id="SM00304">
    <property type="entry name" value="HAMP"/>
    <property type="match status" value="1"/>
</dbReference>
<evidence type="ECO:0000256" key="7">
    <source>
        <dbReference type="ARBA" id="ARBA00022692"/>
    </source>
</evidence>
<gene>
    <name evidence="17" type="ORF">EI981_00910</name>
</gene>
<evidence type="ECO:0000256" key="13">
    <source>
        <dbReference type="ARBA" id="ARBA00023136"/>
    </source>
</evidence>
<accession>A0A3Q9I7Y1</accession>
<evidence type="ECO:0000256" key="5">
    <source>
        <dbReference type="ARBA" id="ARBA00022553"/>
    </source>
</evidence>
<feature type="domain" description="HAMP" evidence="16">
    <location>
        <begin position="199"/>
        <end position="251"/>
    </location>
</feature>
<proteinExistence type="predicted"/>
<dbReference type="SMART" id="SM00387">
    <property type="entry name" value="HATPase_c"/>
    <property type="match status" value="1"/>
</dbReference>
<keyword evidence="12" id="KW-0902">Two-component regulatory system</keyword>
<dbReference type="InterPro" id="IPR050398">
    <property type="entry name" value="HssS/ArlS-like"/>
</dbReference>
<dbReference type="PANTHER" id="PTHR45528">
    <property type="entry name" value="SENSOR HISTIDINE KINASE CPXA"/>
    <property type="match status" value="1"/>
</dbReference>
<evidence type="ECO:0000256" key="2">
    <source>
        <dbReference type="ARBA" id="ARBA00004651"/>
    </source>
</evidence>
<dbReference type="InterPro" id="IPR003660">
    <property type="entry name" value="HAMP_dom"/>
</dbReference>
<dbReference type="InterPro" id="IPR036890">
    <property type="entry name" value="HATPase_C_sf"/>
</dbReference>
<reference evidence="18" key="1">
    <citation type="submission" date="2018-12" db="EMBL/GenBank/DDBJ databases">
        <title>Complete genome sequence of Paenibacillus sp. MBLB1234.</title>
        <authorList>
            <person name="Nam Y.-D."/>
            <person name="Kang J."/>
            <person name="Chung W.-H."/>
            <person name="Park Y.S."/>
        </authorList>
    </citation>
    <scope>NUCLEOTIDE SEQUENCE [LARGE SCALE GENOMIC DNA]</scope>
    <source>
        <strain evidence="18">MBLB1234</strain>
    </source>
</reference>
<dbReference type="GO" id="GO:0005886">
    <property type="term" value="C:plasma membrane"/>
    <property type="evidence" value="ECO:0007669"/>
    <property type="project" value="UniProtKB-SubCell"/>
</dbReference>
<dbReference type="InterPro" id="IPR036097">
    <property type="entry name" value="HisK_dim/P_sf"/>
</dbReference>
<dbReference type="OrthoDB" id="14660at2"/>
<dbReference type="PROSITE" id="PS50885">
    <property type="entry name" value="HAMP"/>
    <property type="match status" value="1"/>
</dbReference>
<keyword evidence="4" id="KW-1003">Cell membrane</keyword>
<evidence type="ECO:0000256" key="9">
    <source>
        <dbReference type="ARBA" id="ARBA00022777"/>
    </source>
</evidence>
<comment type="subcellular location">
    <subcellularLocation>
        <location evidence="2">Cell membrane</location>
        <topology evidence="2">Multi-pass membrane protein</topology>
    </subcellularLocation>
</comment>
<keyword evidence="7 14" id="KW-0812">Transmembrane</keyword>
<keyword evidence="18" id="KW-1185">Reference proteome</keyword>
<feature type="transmembrane region" description="Helical" evidence="14">
    <location>
        <begin position="20"/>
        <end position="49"/>
    </location>
</feature>
<dbReference type="Pfam" id="PF02518">
    <property type="entry name" value="HATPase_c"/>
    <property type="match status" value="1"/>
</dbReference>
<evidence type="ECO:0000256" key="4">
    <source>
        <dbReference type="ARBA" id="ARBA00022475"/>
    </source>
</evidence>
<dbReference type="InterPro" id="IPR003594">
    <property type="entry name" value="HATPase_dom"/>
</dbReference>
<dbReference type="PANTHER" id="PTHR45528:SF9">
    <property type="entry name" value="SENSOR HISTIDINE KINASE YBDK"/>
    <property type="match status" value="1"/>
</dbReference>
<keyword evidence="11 14" id="KW-1133">Transmembrane helix</keyword>
<dbReference type="SUPFAM" id="SSF158472">
    <property type="entry name" value="HAMP domain-like"/>
    <property type="match status" value="1"/>
</dbReference>
<evidence type="ECO:0000256" key="11">
    <source>
        <dbReference type="ARBA" id="ARBA00022989"/>
    </source>
</evidence>
<evidence type="ECO:0000256" key="14">
    <source>
        <dbReference type="SAM" id="Phobius"/>
    </source>
</evidence>
<dbReference type="GO" id="GO:0000155">
    <property type="term" value="F:phosphorelay sensor kinase activity"/>
    <property type="evidence" value="ECO:0007669"/>
    <property type="project" value="InterPro"/>
</dbReference>
<dbReference type="Pfam" id="PF00672">
    <property type="entry name" value="HAMP"/>
    <property type="match status" value="1"/>
</dbReference>
<evidence type="ECO:0000256" key="10">
    <source>
        <dbReference type="ARBA" id="ARBA00022840"/>
    </source>
</evidence>